<dbReference type="PROSITE" id="PS51123">
    <property type="entry name" value="OMPA_2"/>
    <property type="match status" value="1"/>
</dbReference>
<sequence>MKQKLIMTCVASALLSLTACASLQNVDNKWCPPVEAAPAPVVVPPAPVQMERVELSADALFKFDRSTVADLLPEGRRQLDELASRISNGYVRIEQIRITGHTDRLGSESYNQRLGLARATTVKDYLMSQGVNVAMEVASAGESQPKTTSCVGNKATATLIACLQPDRRVEVDVTGVKKAE</sequence>
<evidence type="ECO:0000256" key="2">
    <source>
        <dbReference type="ARBA" id="ARBA00023136"/>
    </source>
</evidence>
<name>A0AAU7SVJ6_9GAMM</name>
<dbReference type="PRINTS" id="PR01021">
    <property type="entry name" value="OMPADOMAIN"/>
</dbReference>
<dbReference type="AlphaFoldDB" id="A0AAU7SVJ6"/>
<dbReference type="Gene3D" id="3.30.1330.60">
    <property type="entry name" value="OmpA-like domain"/>
    <property type="match status" value="1"/>
</dbReference>
<dbReference type="SUPFAM" id="SSF103088">
    <property type="entry name" value="OmpA-like"/>
    <property type="match status" value="1"/>
</dbReference>
<dbReference type="GO" id="GO:0009279">
    <property type="term" value="C:cell outer membrane"/>
    <property type="evidence" value="ECO:0007669"/>
    <property type="project" value="UniProtKB-SubCell"/>
</dbReference>
<keyword evidence="3" id="KW-0998">Cell outer membrane</keyword>
<evidence type="ECO:0000256" key="3">
    <source>
        <dbReference type="ARBA" id="ARBA00023237"/>
    </source>
</evidence>
<dbReference type="InterPro" id="IPR006665">
    <property type="entry name" value="OmpA-like"/>
</dbReference>
<dbReference type="RefSeq" id="WP_086197481.1">
    <property type="nucleotide sequence ID" value="NZ_CP157981.1"/>
</dbReference>
<protein>
    <submittedName>
        <fullName evidence="7">OmpA family protein</fullName>
    </submittedName>
</protein>
<accession>A0AAU7SVJ6</accession>
<dbReference type="PROSITE" id="PS51257">
    <property type="entry name" value="PROKAR_LIPOPROTEIN"/>
    <property type="match status" value="1"/>
</dbReference>
<evidence type="ECO:0000313" key="7">
    <source>
        <dbReference type="EMBL" id="XBU15182.1"/>
    </source>
</evidence>
<feature type="signal peptide" evidence="5">
    <location>
        <begin position="1"/>
        <end position="21"/>
    </location>
</feature>
<evidence type="ECO:0000256" key="4">
    <source>
        <dbReference type="PROSITE-ProRule" id="PRU00473"/>
    </source>
</evidence>
<gene>
    <name evidence="7" type="ORF">ABJ384_12120</name>
</gene>
<evidence type="ECO:0000259" key="6">
    <source>
        <dbReference type="PROSITE" id="PS51123"/>
    </source>
</evidence>
<evidence type="ECO:0000256" key="1">
    <source>
        <dbReference type="ARBA" id="ARBA00004442"/>
    </source>
</evidence>
<dbReference type="PANTHER" id="PTHR30329:SF21">
    <property type="entry name" value="LIPOPROTEIN YIAD-RELATED"/>
    <property type="match status" value="1"/>
</dbReference>
<feature type="chain" id="PRO_5043515418" evidence="5">
    <location>
        <begin position="22"/>
        <end position="180"/>
    </location>
</feature>
<feature type="domain" description="OmpA-like" evidence="6">
    <location>
        <begin position="48"/>
        <end position="177"/>
    </location>
</feature>
<dbReference type="PANTHER" id="PTHR30329">
    <property type="entry name" value="STATOR ELEMENT OF FLAGELLAR MOTOR COMPLEX"/>
    <property type="match status" value="1"/>
</dbReference>
<evidence type="ECO:0000256" key="5">
    <source>
        <dbReference type="SAM" id="SignalP"/>
    </source>
</evidence>
<dbReference type="InterPro" id="IPR050330">
    <property type="entry name" value="Bact_OuterMem_StrucFunc"/>
</dbReference>
<organism evidence="7">
    <name type="scientific">Acinetobacter sp. A1-4-2</name>
    <dbReference type="NCBI Taxonomy" id="3156489"/>
    <lineage>
        <taxon>Bacteria</taxon>
        <taxon>Pseudomonadati</taxon>
        <taxon>Pseudomonadota</taxon>
        <taxon>Gammaproteobacteria</taxon>
        <taxon>Moraxellales</taxon>
        <taxon>Moraxellaceae</taxon>
        <taxon>Acinetobacter</taxon>
    </lineage>
</organism>
<proteinExistence type="predicted"/>
<dbReference type="CDD" id="cd07185">
    <property type="entry name" value="OmpA_C-like"/>
    <property type="match status" value="1"/>
</dbReference>
<reference evidence="7" key="1">
    <citation type="submission" date="2024-06" db="EMBL/GenBank/DDBJ databases">
        <authorList>
            <person name="Song Z."/>
        </authorList>
    </citation>
    <scope>NUCLEOTIDE SEQUENCE</scope>
    <source>
        <strain evidence="7">A1-4-2</strain>
    </source>
</reference>
<comment type="subcellular location">
    <subcellularLocation>
        <location evidence="1">Cell outer membrane</location>
    </subcellularLocation>
</comment>
<dbReference type="InterPro" id="IPR036737">
    <property type="entry name" value="OmpA-like_sf"/>
</dbReference>
<dbReference type="InterPro" id="IPR006664">
    <property type="entry name" value="OMP_bac"/>
</dbReference>
<keyword evidence="5" id="KW-0732">Signal</keyword>
<dbReference type="Pfam" id="PF00691">
    <property type="entry name" value="OmpA"/>
    <property type="match status" value="1"/>
</dbReference>
<keyword evidence="2 4" id="KW-0472">Membrane</keyword>
<dbReference type="EMBL" id="CP157981">
    <property type="protein sequence ID" value="XBU15182.1"/>
    <property type="molecule type" value="Genomic_DNA"/>
</dbReference>